<dbReference type="EMBL" id="CM000882">
    <property type="protein sequence ID" value="PNT68961.1"/>
    <property type="molecule type" value="Genomic_DNA"/>
</dbReference>
<dbReference type="Gramene" id="PNT68961">
    <property type="protein sequence ID" value="PNT68961"/>
    <property type="gene ID" value="BRADI_3g47624v3"/>
</dbReference>
<sequence>MASFIWRHLEMWLSPTSSPRVNVSLVASSCSVPSGRTLIWLIQGDLDGVGARSGRIPMVAHVAISGGHHGVFGWSEGCCVVLLGIVGKCFYAF</sequence>
<dbReference type="Proteomes" id="UP000008810">
    <property type="component" value="Chromosome 3"/>
</dbReference>
<dbReference type="AlphaFoldDB" id="A0A2K2D3W5"/>
<protein>
    <submittedName>
        <fullName evidence="1 2">Uncharacterized protein</fullName>
    </submittedName>
</protein>
<gene>
    <name evidence="1" type="ORF">BRADI_3g47624v3</name>
</gene>
<proteinExistence type="predicted"/>
<evidence type="ECO:0000313" key="1">
    <source>
        <dbReference type="EMBL" id="PNT68961.1"/>
    </source>
</evidence>
<reference evidence="2" key="3">
    <citation type="submission" date="2018-08" db="UniProtKB">
        <authorList>
            <consortium name="EnsemblPlants"/>
        </authorList>
    </citation>
    <scope>IDENTIFICATION</scope>
    <source>
        <strain evidence="2">cv. Bd21</strain>
    </source>
</reference>
<reference evidence="1 2" key="1">
    <citation type="journal article" date="2010" name="Nature">
        <title>Genome sequencing and analysis of the model grass Brachypodium distachyon.</title>
        <authorList>
            <consortium name="International Brachypodium Initiative"/>
        </authorList>
    </citation>
    <scope>NUCLEOTIDE SEQUENCE [LARGE SCALE GENOMIC DNA]</scope>
    <source>
        <strain evidence="1 2">Bd21</strain>
    </source>
</reference>
<organism evidence="1">
    <name type="scientific">Brachypodium distachyon</name>
    <name type="common">Purple false brome</name>
    <name type="synonym">Trachynia distachya</name>
    <dbReference type="NCBI Taxonomy" id="15368"/>
    <lineage>
        <taxon>Eukaryota</taxon>
        <taxon>Viridiplantae</taxon>
        <taxon>Streptophyta</taxon>
        <taxon>Embryophyta</taxon>
        <taxon>Tracheophyta</taxon>
        <taxon>Spermatophyta</taxon>
        <taxon>Magnoliopsida</taxon>
        <taxon>Liliopsida</taxon>
        <taxon>Poales</taxon>
        <taxon>Poaceae</taxon>
        <taxon>BOP clade</taxon>
        <taxon>Pooideae</taxon>
        <taxon>Stipodae</taxon>
        <taxon>Brachypodieae</taxon>
        <taxon>Brachypodium</taxon>
    </lineage>
</organism>
<name>A0A2K2D3W5_BRADI</name>
<reference evidence="1" key="2">
    <citation type="submission" date="2017-06" db="EMBL/GenBank/DDBJ databases">
        <title>WGS assembly of Brachypodium distachyon.</title>
        <authorList>
            <consortium name="The International Brachypodium Initiative"/>
            <person name="Lucas S."/>
            <person name="Harmon-Smith M."/>
            <person name="Lail K."/>
            <person name="Tice H."/>
            <person name="Grimwood J."/>
            <person name="Bruce D."/>
            <person name="Barry K."/>
            <person name="Shu S."/>
            <person name="Lindquist E."/>
            <person name="Wang M."/>
            <person name="Pitluck S."/>
            <person name="Vogel J.P."/>
            <person name="Garvin D.F."/>
            <person name="Mockler T.C."/>
            <person name="Schmutz J."/>
            <person name="Rokhsar D."/>
            <person name="Bevan M.W."/>
        </authorList>
    </citation>
    <scope>NUCLEOTIDE SEQUENCE</scope>
    <source>
        <strain evidence="1">Bd21</strain>
    </source>
</reference>
<dbReference type="InParanoid" id="A0A2K2D3W5"/>
<evidence type="ECO:0000313" key="3">
    <source>
        <dbReference type="Proteomes" id="UP000008810"/>
    </source>
</evidence>
<evidence type="ECO:0000313" key="2">
    <source>
        <dbReference type="EnsemblPlants" id="PNT68961"/>
    </source>
</evidence>
<keyword evidence="3" id="KW-1185">Reference proteome</keyword>
<dbReference type="EnsemblPlants" id="PNT68961">
    <property type="protein sequence ID" value="PNT68961"/>
    <property type="gene ID" value="BRADI_3g47624v3"/>
</dbReference>
<accession>A0A2K2D3W5</accession>